<dbReference type="PANTHER" id="PTHR46481:SF10">
    <property type="entry name" value="ZINC FINGER BED DOMAIN-CONTAINING PROTEIN 39"/>
    <property type="match status" value="1"/>
</dbReference>
<evidence type="ECO:0000313" key="6">
    <source>
        <dbReference type="EMBL" id="CAF4570144.1"/>
    </source>
</evidence>
<evidence type="ECO:0000256" key="2">
    <source>
        <dbReference type="ARBA" id="ARBA00022723"/>
    </source>
</evidence>
<protein>
    <submittedName>
        <fullName evidence="6">Uncharacterized protein</fullName>
    </submittedName>
</protein>
<sequence length="94" mass="10968">KINKYGPSHPKQIELTDSIIQDLIIDLGLPLSLVERPAFIRFMKKADPKYAVTSRRTITRQMIPDLYDKMRKGLQEFCNTAQFISLTLDIWTDR</sequence>
<dbReference type="InterPro" id="IPR052035">
    <property type="entry name" value="ZnF_BED_domain_contain"/>
</dbReference>
<comment type="caution">
    <text evidence="6">The sequence shown here is derived from an EMBL/GenBank/DDBJ whole genome shotgun (WGS) entry which is preliminary data.</text>
</comment>
<comment type="subcellular location">
    <subcellularLocation>
        <location evidence="1">Nucleus</location>
    </subcellularLocation>
</comment>
<keyword evidence="3" id="KW-0863">Zinc-finger</keyword>
<dbReference type="Proteomes" id="UP000682733">
    <property type="component" value="Unassembled WGS sequence"/>
</dbReference>
<dbReference type="AlphaFoldDB" id="A0A8S2YP03"/>
<evidence type="ECO:0000313" key="7">
    <source>
        <dbReference type="Proteomes" id="UP000682733"/>
    </source>
</evidence>
<organism evidence="6 7">
    <name type="scientific">Didymodactylos carnosus</name>
    <dbReference type="NCBI Taxonomy" id="1234261"/>
    <lineage>
        <taxon>Eukaryota</taxon>
        <taxon>Metazoa</taxon>
        <taxon>Spiralia</taxon>
        <taxon>Gnathifera</taxon>
        <taxon>Rotifera</taxon>
        <taxon>Eurotatoria</taxon>
        <taxon>Bdelloidea</taxon>
        <taxon>Philodinida</taxon>
        <taxon>Philodinidae</taxon>
        <taxon>Didymodactylos</taxon>
    </lineage>
</organism>
<evidence type="ECO:0000256" key="4">
    <source>
        <dbReference type="ARBA" id="ARBA00022833"/>
    </source>
</evidence>
<accession>A0A8S2YP03</accession>
<evidence type="ECO:0000256" key="5">
    <source>
        <dbReference type="ARBA" id="ARBA00023242"/>
    </source>
</evidence>
<feature type="non-terminal residue" evidence="6">
    <location>
        <position position="94"/>
    </location>
</feature>
<name>A0A8S2YP03_9BILA</name>
<keyword evidence="4" id="KW-0862">Zinc</keyword>
<keyword evidence="2" id="KW-0479">Metal-binding</keyword>
<gene>
    <name evidence="6" type="ORF">TMI583_LOCUS50141</name>
</gene>
<feature type="non-terminal residue" evidence="6">
    <location>
        <position position="1"/>
    </location>
</feature>
<reference evidence="6" key="1">
    <citation type="submission" date="2021-02" db="EMBL/GenBank/DDBJ databases">
        <authorList>
            <person name="Nowell W R."/>
        </authorList>
    </citation>
    <scope>NUCLEOTIDE SEQUENCE</scope>
</reference>
<dbReference type="GO" id="GO:0005634">
    <property type="term" value="C:nucleus"/>
    <property type="evidence" value="ECO:0007669"/>
    <property type="project" value="UniProtKB-SubCell"/>
</dbReference>
<dbReference type="EMBL" id="CAJOBA010117053">
    <property type="protein sequence ID" value="CAF4570144.1"/>
    <property type="molecule type" value="Genomic_DNA"/>
</dbReference>
<dbReference type="PANTHER" id="PTHR46481">
    <property type="entry name" value="ZINC FINGER BED DOMAIN-CONTAINING PROTEIN 4"/>
    <property type="match status" value="1"/>
</dbReference>
<dbReference type="SUPFAM" id="SSF140996">
    <property type="entry name" value="Hermes dimerisation domain"/>
    <property type="match status" value="1"/>
</dbReference>
<evidence type="ECO:0000256" key="1">
    <source>
        <dbReference type="ARBA" id="ARBA00004123"/>
    </source>
</evidence>
<dbReference type="GO" id="GO:0008270">
    <property type="term" value="F:zinc ion binding"/>
    <property type="evidence" value="ECO:0007669"/>
    <property type="project" value="UniProtKB-KW"/>
</dbReference>
<keyword evidence="5" id="KW-0539">Nucleus</keyword>
<evidence type="ECO:0000256" key="3">
    <source>
        <dbReference type="ARBA" id="ARBA00022771"/>
    </source>
</evidence>
<proteinExistence type="predicted"/>